<protein>
    <submittedName>
        <fullName evidence="1">Uncharacterized protein</fullName>
    </submittedName>
</protein>
<evidence type="ECO:0000313" key="2">
    <source>
        <dbReference type="Proteomes" id="UP000241848"/>
    </source>
</evidence>
<dbReference type="AlphaFoldDB" id="A0A2T2WHL8"/>
<proteinExistence type="predicted"/>
<accession>A0A2T2WHL8</accession>
<name>A0A2T2WHL8_9FIRM</name>
<comment type="caution">
    <text evidence="1">The sequence shown here is derived from an EMBL/GenBank/DDBJ whole genome shotgun (WGS) entry which is preliminary data.</text>
</comment>
<reference evidence="1 2" key="1">
    <citation type="journal article" date="2014" name="BMC Genomics">
        <title>Comparison of environmental and isolate Sulfobacillus genomes reveals diverse carbon, sulfur, nitrogen, and hydrogen metabolisms.</title>
        <authorList>
            <person name="Justice N.B."/>
            <person name="Norman A."/>
            <person name="Brown C.T."/>
            <person name="Singh A."/>
            <person name="Thomas B.C."/>
            <person name="Banfield J.F."/>
        </authorList>
    </citation>
    <scope>NUCLEOTIDE SEQUENCE [LARGE SCALE GENOMIC DNA]</scope>
    <source>
        <strain evidence="1">AMDSBA3</strain>
    </source>
</reference>
<gene>
    <name evidence="1" type="ORF">C7B45_09680</name>
</gene>
<organism evidence="1 2">
    <name type="scientific">Sulfobacillus acidophilus</name>
    <dbReference type="NCBI Taxonomy" id="53633"/>
    <lineage>
        <taxon>Bacteria</taxon>
        <taxon>Bacillati</taxon>
        <taxon>Bacillota</taxon>
        <taxon>Clostridia</taxon>
        <taxon>Eubacteriales</taxon>
        <taxon>Clostridiales Family XVII. Incertae Sedis</taxon>
        <taxon>Sulfobacillus</taxon>
    </lineage>
</organism>
<sequence>MSPSEEIGNQIVYLDYVLEGSAGPLDAELLRPVWDNLHRLAIDPDIPRNVKASVRDAESWVFQWMEMGTSVSRETMEWVRQRLTRVLGMLTPSPRVWGAFTPSD</sequence>
<evidence type="ECO:0000313" key="1">
    <source>
        <dbReference type="EMBL" id="PSR21742.1"/>
    </source>
</evidence>
<dbReference type="Proteomes" id="UP000241848">
    <property type="component" value="Unassembled WGS sequence"/>
</dbReference>
<dbReference type="EMBL" id="PXYV01000028">
    <property type="protein sequence ID" value="PSR21742.1"/>
    <property type="molecule type" value="Genomic_DNA"/>
</dbReference>